<keyword evidence="1" id="KW-0175">Coiled coil</keyword>
<gene>
    <name evidence="3" type="ORF">B0F90DRAFT_918511</name>
</gene>
<evidence type="ECO:0000256" key="1">
    <source>
        <dbReference type="SAM" id="Coils"/>
    </source>
</evidence>
<reference evidence="3" key="1">
    <citation type="journal article" date="2022" name="New Phytol.">
        <title>Evolutionary transition to the ectomycorrhizal habit in the genomes of a hyperdiverse lineage of mushroom-forming fungi.</title>
        <authorList>
            <person name="Looney B."/>
            <person name="Miyauchi S."/>
            <person name="Morin E."/>
            <person name="Drula E."/>
            <person name="Courty P.E."/>
            <person name="Kohler A."/>
            <person name="Kuo A."/>
            <person name="LaButti K."/>
            <person name="Pangilinan J."/>
            <person name="Lipzen A."/>
            <person name="Riley R."/>
            <person name="Andreopoulos W."/>
            <person name="He G."/>
            <person name="Johnson J."/>
            <person name="Nolan M."/>
            <person name="Tritt A."/>
            <person name="Barry K.W."/>
            <person name="Grigoriev I.V."/>
            <person name="Nagy L.G."/>
            <person name="Hibbett D."/>
            <person name="Henrissat B."/>
            <person name="Matheny P.B."/>
            <person name="Labbe J."/>
            <person name="Martin F.M."/>
        </authorList>
    </citation>
    <scope>NUCLEOTIDE SEQUENCE</scope>
    <source>
        <strain evidence="3">BPL690</strain>
    </source>
</reference>
<dbReference type="CDD" id="cd22249">
    <property type="entry name" value="UDM1_RNF168_RNF169-like"/>
    <property type="match status" value="1"/>
</dbReference>
<feature type="compositionally biased region" description="Basic and acidic residues" evidence="2">
    <location>
        <begin position="243"/>
        <end position="281"/>
    </location>
</feature>
<feature type="compositionally biased region" description="Basic and acidic residues" evidence="2">
    <location>
        <begin position="144"/>
        <end position="173"/>
    </location>
</feature>
<feature type="compositionally biased region" description="Low complexity" evidence="2">
    <location>
        <begin position="111"/>
        <end position="126"/>
    </location>
</feature>
<evidence type="ECO:0000256" key="2">
    <source>
        <dbReference type="SAM" id="MobiDB-lite"/>
    </source>
</evidence>
<feature type="compositionally biased region" description="Basic and acidic residues" evidence="2">
    <location>
        <begin position="57"/>
        <end position="77"/>
    </location>
</feature>
<keyword evidence="4" id="KW-1185">Reference proteome</keyword>
<proteinExistence type="predicted"/>
<feature type="region of interest" description="Disordered" evidence="2">
    <location>
        <begin position="26"/>
        <end position="202"/>
    </location>
</feature>
<feature type="region of interest" description="Disordered" evidence="2">
    <location>
        <begin position="221"/>
        <end position="300"/>
    </location>
</feature>
<feature type="compositionally biased region" description="Basic residues" evidence="2">
    <location>
        <begin position="42"/>
        <end position="56"/>
    </location>
</feature>
<organism evidence="3 4">
    <name type="scientific">Multifurca ochricompacta</name>
    <dbReference type="NCBI Taxonomy" id="376703"/>
    <lineage>
        <taxon>Eukaryota</taxon>
        <taxon>Fungi</taxon>
        <taxon>Dikarya</taxon>
        <taxon>Basidiomycota</taxon>
        <taxon>Agaricomycotina</taxon>
        <taxon>Agaricomycetes</taxon>
        <taxon>Russulales</taxon>
        <taxon>Russulaceae</taxon>
        <taxon>Multifurca</taxon>
    </lineage>
</organism>
<evidence type="ECO:0000313" key="4">
    <source>
        <dbReference type="Proteomes" id="UP001203297"/>
    </source>
</evidence>
<dbReference type="AlphaFoldDB" id="A0AAD4QLS4"/>
<feature type="compositionally biased region" description="Polar residues" evidence="2">
    <location>
        <begin position="95"/>
        <end position="110"/>
    </location>
</feature>
<feature type="coiled-coil region" evidence="1">
    <location>
        <begin position="349"/>
        <end position="376"/>
    </location>
</feature>
<evidence type="ECO:0000313" key="3">
    <source>
        <dbReference type="EMBL" id="KAI0297263.1"/>
    </source>
</evidence>
<dbReference type="EMBL" id="WTXG01000039">
    <property type="protein sequence ID" value="KAI0297263.1"/>
    <property type="molecule type" value="Genomic_DNA"/>
</dbReference>
<protein>
    <submittedName>
        <fullName evidence="3">Uncharacterized protein</fullName>
    </submittedName>
</protein>
<sequence length="543" mass="61319">MSDDSQGLFSTVLGFLSREVQDFVTTATGGSTIDKVVASTNPRHRPKSKSRRTVQHPRREVLHVNDQEERGEEEWPKQQHALQRSSSRIRPPRGTSYSPTPSPRCGTSQNLRRSLSPLPRKLSSRVPPHRRRETSPPPRPHSPSPDDRPSFDGHSDDTGVRSEKEEERTEKSFPRLLRRQPSFTMPGSLFPRSPSMVPEPSPAAELHVHFPTQPTYFDYEVPVSGPSSSPDRMRPPSLIPRRSRAESMGETYGRRTQEGENDRLMVSRPSWSEKGKQRATDDFLESEASSPARAVLTGRSDGAASDVELDLAGANTSGEIRVRGKERELSVMLEERRAREVWWEAEAETTVIREEKTEYEDKIKKLEEEVKRLREELARRPTMAPIDNSYWYSMPPPPPPPPPPPLVLPRIPMTPAAAEVSFSDIRAHLRHTGTPVEAPINAPSTAKRIGQPTIGVPADKMASFLKEMKTVRLRKVINAPADMGRPLLLQLLQKPPSWVRASSDRHVQLVTPLPLVRSGRGRWMSKLRLRFRFRRACNQSSVD</sequence>
<name>A0AAD4QLS4_9AGAM</name>
<dbReference type="Proteomes" id="UP001203297">
    <property type="component" value="Unassembled WGS sequence"/>
</dbReference>
<comment type="caution">
    <text evidence="3">The sequence shown here is derived from an EMBL/GenBank/DDBJ whole genome shotgun (WGS) entry which is preliminary data.</text>
</comment>
<accession>A0AAD4QLS4</accession>